<protein>
    <submittedName>
        <fullName evidence="2">Membrane protein</fullName>
    </submittedName>
</protein>
<comment type="similarity">
    <text evidence="1">Belongs to the outer membrane factor (OMF) (TC 1.B.17) family.</text>
</comment>
<dbReference type="PROSITE" id="PS51257">
    <property type="entry name" value="PROKAR_LIPOPROTEIN"/>
    <property type="match status" value="1"/>
</dbReference>
<dbReference type="GO" id="GO:0015562">
    <property type="term" value="F:efflux transmembrane transporter activity"/>
    <property type="evidence" value="ECO:0007669"/>
    <property type="project" value="InterPro"/>
</dbReference>
<dbReference type="InterPro" id="IPR010131">
    <property type="entry name" value="MdtP/NodT-like"/>
</dbReference>
<proteinExistence type="inferred from homology"/>
<dbReference type="Proteomes" id="UP000030526">
    <property type="component" value="Unassembled WGS sequence"/>
</dbReference>
<comment type="caution">
    <text evidence="2">The sequence shown here is derived from an EMBL/GenBank/DDBJ whole genome shotgun (WGS) entry which is preliminary data.</text>
</comment>
<dbReference type="PANTHER" id="PTHR30203">
    <property type="entry name" value="OUTER MEMBRANE CATION EFFLUX PROTEIN"/>
    <property type="match status" value="1"/>
</dbReference>
<name>A0A0A2XE23_9PAST</name>
<dbReference type="Gene3D" id="2.20.200.10">
    <property type="entry name" value="Outer membrane efflux proteins (OEP)"/>
    <property type="match status" value="1"/>
</dbReference>
<dbReference type="Pfam" id="PF02321">
    <property type="entry name" value="OEP"/>
    <property type="match status" value="2"/>
</dbReference>
<dbReference type="PANTHER" id="PTHR30203:SF32">
    <property type="entry name" value="CATION EFFLUX SYSTEM PROTEIN CUSC"/>
    <property type="match status" value="1"/>
</dbReference>
<dbReference type="Gene3D" id="1.20.1600.10">
    <property type="entry name" value="Outer membrane efflux proteins (OEP)"/>
    <property type="match status" value="1"/>
</dbReference>
<evidence type="ECO:0000313" key="2">
    <source>
        <dbReference type="EMBL" id="KGQ30393.1"/>
    </source>
</evidence>
<dbReference type="NCBIfam" id="NF047721">
    <property type="entry name" value="ToxDrgExpTdeA"/>
    <property type="match status" value="1"/>
</dbReference>
<reference evidence="2 3" key="1">
    <citation type="submission" date="2014-08" db="EMBL/GenBank/DDBJ databases">
        <title>Chaperone-usher fimbriae in a diverse selection of Gallibacterium genomes.</title>
        <authorList>
            <person name="Kudirkiene E."/>
            <person name="Bager R.J."/>
            <person name="Johnson T.J."/>
            <person name="Bojesen A.M."/>
        </authorList>
    </citation>
    <scope>NUCLEOTIDE SEQUENCE [LARGE SCALE GENOMIC DNA]</scope>
    <source>
        <strain evidence="2 3">20558/3kl.</strain>
    </source>
</reference>
<accession>A0A0A2XE23</accession>
<dbReference type="InterPro" id="IPR003423">
    <property type="entry name" value="OMP_efflux"/>
</dbReference>
<dbReference type="RefSeq" id="WP_039084440.1">
    <property type="nucleotide sequence ID" value="NZ_JARTDC010000002.1"/>
</dbReference>
<sequence>MKTFNKITVALLLSTALVGCANLDDSLKASEQNFQQYIDATSQFNVNEEWWKLYNDPQLNQLVDLALKNNLDLAKSAVAVNIALYKANLLGADLVPTFSGGSESKAIKDIKNGGNSAITHTGNLNISYTLDLWRKLADSADAAEWEHKATVEDLAAARLALINSVINTYYSLAYLNDAIKATEDSVRYYNEIDNVVQNKQRYGVIDGLSSAQAKQAVLMARNTLLELQAQQKTAQQTMHNLLNLKPTDPLHIQLPDLLSVKLPGVNLNVPVSVIANRPDVRAAEYRLQSAFKDAKAMQKSWFPQISLAGSLQVQGNKVSNATDTQYGVGTLGITLPFLSWQTVKWNVKISEANYEVARLGFEQSITNALNEIDALYFTYQQSQRSYNNLQDKYNYDKRISQYYRDRYNAGVSELKDWLTAANTEKSSQISILNQKYQLIQNETAVYQAMAGYYMKK</sequence>
<evidence type="ECO:0000256" key="1">
    <source>
        <dbReference type="ARBA" id="ARBA00007613"/>
    </source>
</evidence>
<dbReference type="AlphaFoldDB" id="A0A0A2XE23"/>
<dbReference type="EMBL" id="JPXS01000046">
    <property type="protein sequence ID" value="KGQ30393.1"/>
    <property type="molecule type" value="Genomic_DNA"/>
</dbReference>
<gene>
    <name evidence="2" type="ORF">JP32_08895</name>
</gene>
<dbReference type="SUPFAM" id="SSF56954">
    <property type="entry name" value="Outer membrane efflux proteins (OEP)"/>
    <property type="match status" value="1"/>
</dbReference>
<evidence type="ECO:0000313" key="3">
    <source>
        <dbReference type="Proteomes" id="UP000030526"/>
    </source>
</evidence>
<organism evidence="2 3">
    <name type="scientific">Gallibacterium anatis</name>
    <dbReference type="NCBI Taxonomy" id="750"/>
    <lineage>
        <taxon>Bacteria</taxon>
        <taxon>Pseudomonadati</taxon>
        <taxon>Pseudomonadota</taxon>
        <taxon>Gammaproteobacteria</taxon>
        <taxon>Pasteurellales</taxon>
        <taxon>Pasteurellaceae</taxon>
        <taxon>Gallibacterium</taxon>
    </lineage>
</organism>